<evidence type="ECO:0000313" key="1">
    <source>
        <dbReference type="EMBL" id="GAG67755.1"/>
    </source>
</evidence>
<name>X0ZDP9_9ZZZZ</name>
<proteinExistence type="predicted"/>
<accession>X0ZDP9</accession>
<gene>
    <name evidence="1" type="ORF">S01H4_18166</name>
</gene>
<protein>
    <submittedName>
        <fullName evidence="1">Uncharacterized protein</fullName>
    </submittedName>
</protein>
<dbReference type="EMBL" id="BART01008041">
    <property type="protein sequence ID" value="GAG67755.1"/>
    <property type="molecule type" value="Genomic_DNA"/>
</dbReference>
<dbReference type="AlphaFoldDB" id="X0ZDP9"/>
<organism evidence="1">
    <name type="scientific">marine sediment metagenome</name>
    <dbReference type="NCBI Taxonomy" id="412755"/>
    <lineage>
        <taxon>unclassified sequences</taxon>
        <taxon>metagenomes</taxon>
        <taxon>ecological metagenomes</taxon>
    </lineage>
</organism>
<feature type="non-terminal residue" evidence="1">
    <location>
        <position position="30"/>
    </location>
</feature>
<comment type="caution">
    <text evidence="1">The sequence shown here is derived from an EMBL/GenBank/DDBJ whole genome shotgun (WGS) entry which is preliminary data.</text>
</comment>
<sequence length="30" mass="3488">MTWLNLLSTGCGRQLGTEIKLKEYIPDFPY</sequence>
<reference evidence="1" key="1">
    <citation type="journal article" date="2014" name="Front. Microbiol.">
        <title>High frequency of phylogenetically diverse reductive dehalogenase-homologous genes in deep subseafloor sedimentary metagenomes.</title>
        <authorList>
            <person name="Kawai M."/>
            <person name="Futagami T."/>
            <person name="Toyoda A."/>
            <person name="Takaki Y."/>
            <person name="Nishi S."/>
            <person name="Hori S."/>
            <person name="Arai W."/>
            <person name="Tsubouchi T."/>
            <person name="Morono Y."/>
            <person name="Uchiyama I."/>
            <person name="Ito T."/>
            <person name="Fujiyama A."/>
            <person name="Inagaki F."/>
            <person name="Takami H."/>
        </authorList>
    </citation>
    <scope>NUCLEOTIDE SEQUENCE</scope>
    <source>
        <strain evidence="1">Expedition CK06-06</strain>
    </source>
</reference>